<protein>
    <submittedName>
        <fullName evidence="2">Uncharacterized protein</fullName>
    </submittedName>
</protein>
<reference evidence="2" key="1">
    <citation type="submission" date="2020-04" db="EMBL/GenBank/DDBJ databases">
        <title>Deep metagenomics examines the oral microbiome during advanced dental caries in children, revealing novel taxa and co-occurrences with host molecules.</title>
        <authorList>
            <person name="Baker J.L."/>
            <person name="Morton J.T."/>
            <person name="Dinis M."/>
            <person name="Alvarez R."/>
            <person name="Tran N.C."/>
            <person name="Knight R."/>
            <person name="Edlund A."/>
        </authorList>
    </citation>
    <scope>NUCLEOTIDE SEQUENCE</scope>
    <source>
        <strain evidence="2">JCVI_44_bin.5</strain>
    </source>
</reference>
<dbReference type="EMBL" id="JABZSJ010000005">
    <property type="protein sequence ID" value="MBF1383636.1"/>
    <property type="molecule type" value="Genomic_DNA"/>
</dbReference>
<dbReference type="AlphaFoldDB" id="A0A930MY96"/>
<dbReference type="RefSeq" id="WP_273158398.1">
    <property type="nucleotide sequence ID" value="NZ_JABZSJ010000005.1"/>
</dbReference>
<evidence type="ECO:0000313" key="3">
    <source>
        <dbReference type="Proteomes" id="UP000771736"/>
    </source>
</evidence>
<proteinExistence type="predicted"/>
<dbReference type="Proteomes" id="UP000771736">
    <property type="component" value="Unassembled WGS sequence"/>
</dbReference>
<organism evidence="2 3">
    <name type="scientific">Prevotella aurantiaca</name>
    <dbReference type="NCBI Taxonomy" id="596085"/>
    <lineage>
        <taxon>Bacteria</taxon>
        <taxon>Pseudomonadati</taxon>
        <taxon>Bacteroidota</taxon>
        <taxon>Bacteroidia</taxon>
        <taxon>Bacteroidales</taxon>
        <taxon>Prevotellaceae</taxon>
        <taxon>Prevotella</taxon>
    </lineage>
</organism>
<sequence length="248" mass="28266">MTKAFISIFFLFAITTVGYAQNTVTSRMKVKGYFDNDDHKDKLTYKYKTVVSEDESGDLDDLTKSAEVDGKIKLSRGATLNFTDSVEFEGGRVNALTYSSPQPGIIIRSVLENSGSHVTEECKYYVYDSKFNNWFLYKKGVYKQEPGDNISVNLTYYKKLQDGFIGPGKRVINEPFTDPMLETNTLESLCKYYSRKKATLEYEGFVRCIDVLNNIDKKANKEGIRQLANLLKKHYPGWAKCVEAGYLK</sequence>
<keyword evidence="1" id="KW-0732">Signal</keyword>
<evidence type="ECO:0000313" key="2">
    <source>
        <dbReference type="EMBL" id="MBF1383636.1"/>
    </source>
</evidence>
<gene>
    <name evidence="2" type="ORF">HXN26_02065</name>
</gene>
<comment type="caution">
    <text evidence="2">The sequence shown here is derived from an EMBL/GenBank/DDBJ whole genome shotgun (WGS) entry which is preliminary data.</text>
</comment>
<feature type="signal peptide" evidence="1">
    <location>
        <begin position="1"/>
        <end position="20"/>
    </location>
</feature>
<evidence type="ECO:0000256" key="1">
    <source>
        <dbReference type="SAM" id="SignalP"/>
    </source>
</evidence>
<name>A0A930MY96_9BACT</name>
<accession>A0A930MY96</accession>
<feature type="chain" id="PRO_5037740375" evidence="1">
    <location>
        <begin position="21"/>
        <end position="248"/>
    </location>
</feature>